<evidence type="ECO:0008006" key="4">
    <source>
        <dbReference type="Google" id="ProtNLM"/>
    </source>
</evidence>
<protein>
    <recommendedName>
        <fullName evidence="4">Secreted protein</fullName>
    </recommendedName>
</protein>
<evidence type="ECO:0000313" key="2">
    <source>
        <dbReference type="EMBL" id="TWB62245.1"/>
    </source>
</evidence>
<keyword evidence="1" id="KW-0732">Signal</keyword>
<organism evidence="2 3">
    <name type="scientific">Nitrospirillum amazonense</name>
    <dbReference type="NCBI Taxonomy" id="28077"/>
    <lineage>
        <taxon>Bacteria</taxon>
        <taxon>Pseudomonadati</taxon>
        <taxon>Pseudomonadota</taxon>
        <taxon>Alphaproteobacteria</taxon>
        <taxon>Rhodospirillales</taxon>
        <taxon>Azospirillaceae</taxon>
        <taxon>Nitrospirillum</taxon>
    </lineage>
</organism>
<name>A0A560IUY7_9PROT</name>
<evidence type="ECO:0000313" key="3">
    <source>
        <dbReference type="Proteomes" id="UP000318050"/>
    </source>
</evidence>
<dbReference type="EMBL" id="VITT01000005">
    <property type="protein sequence ID" value="TWB62245.1"/>
    <property type="molecule type" value="Genomic_DNA"/>
</dbReference>
<gene>
    <name evidence="2" type="ORF">FBZ92_105180</name>
</gene>
<dbReference type="PROSITE" id="PS51318">
    <property type="entry name" value="TAT"/>
    <property type="match status" value="1"/>
</dbReference>
<evidence type="ECO:0000256" key="1">
    <source>
        <dbReference type="SAM" id="SignalP"/>
    </source>
</evidence>
<dbReference type="InterPro" id="IPR006311">
    <property type="entry name" value="TAT_signal"/>
</dbReference>
<dbReference type="Proteomes" id="UP000318050">
    <property type="component" value="Unassembled WGS sequence"/>
</dbReference>
<feature type="chain" id="PRO_5021814201" description="Secreted protein" evidence="1">
    <location>
        <begin position="32"/>
        <end position="169"/>
    </location>
</feature>
<feature type="signal peptide" evidence="1">
    <location>
        <begin position="1"/>
        <end position="31"/>
    </location>
</feature>
<reference evidence="2 3" key="1">
    <citation type="submission" date="2019-06" db="EMBL/GenBank/DDBJ databases">
        <title>Genomic Encyclopedia of Type Strains, Phase IV (KMG-V): Genome sequencing to study the core and pangenomes of soil and plant-associated prokaryotes.</title>
        <authorList>
            <person name="Whitman W."/>
        </authorList>
    </citation>
    <scope>NUCLEOTIDE SEQUENCE [LARGE SCALE GENOMIC DNA]</scope>
    <source>
        <strain evidence="2 3">BR 11140</strain>
    </source>
</reference>
<proteinExistence type="predicted"/>
<dbReference type="AlphaFoldDB" id="A0A560IUY7"/>
<accession>A0A560IUY7</accession>
<comment type="caution">
    <text evidence="2">The sequence shown here is derived from an EMBL/GenBank/DDBJ whole genome shotgun (WGS) entry which is preliminary data.</text>
</comment>
<sequence>MAEPKTRGTTRRAFLPALAAGAAVITVPATAPVFATVAKNPALDPDAELLQAWERWTVLMSKAYALPATEGWESPVTEAALDAVEAAEAAFRAIPARTPAGFALKLKLLWLDLNGRNYVGDYIFDGIPMGNQAEQDDLKQYYLTGVWGQAADLADAFLAAIQQCEGVAA</sequence>